<dbReference type="PANTHER" id="PTHR43493">
    <property type="entry name" value="DNA GYRASE/TOPOISOMERASE SUBUNIT A"/>
    <property type="match status" value="1"/>
</dbReference>
<dbReference type="KEGG" id="sted:SPTER_45870"/>
<dbReference type="AlphaFoldDB" id="A0A517E0I5"/>
<dbReference type="Gene3D" id="2.120.10.90">
    <property type="entry name" value="DNA gyrase/topoisomerase IV, subunit A, C-terminal"/>
    <property type="match status" value="1"/>
</dbReference>
<dbReference type="InterPro" id="IPR005743">
    <property type="entry name" value="GyrA"/>
</dbReference>
<dbReference type="EMBL" id="CP036259">
    <property type="protein sequence ID" value="QDR83115.1"/>
    <property type="molecule type" value="Genomic_DNA"/>
</dbReference>
<evidence type="ECO:0000256" key="4">
    <source>
        <dbReference type="ARBA" id="ARBA00022741"/>
    </source>
</evidence>
<evidence type="ECO:0000256" key="10">
    <source>
        <dbReference type="PROSITE-ProRule" id="PRU01384"/>
    </source>
</evidence>
<feature type="active site" description="O-(5'-phospho-DNA)-tyrosine intermediate" evidence="9 10">
    <location>
        <position position="128"/>
    </location>
</feature>
<protein>
    <recommendedName>
        <fullName evidence="9">DNA gyrase subunit A</fullName>
        <ecNumber evidence="9">5.6.2.2</ecNumber>
    </recommendedName>
</protein>
<organism evidence="12 13">
    <name type="scientific">Sporomusa termitida</name>
    <dbReference type="NCBI Taxonomy" id="2377"/>
    <lineage>
        <taxon>Bacteria</taxon>
        <taxon>Bacillati</taxon>
        <taxon>Bacillota</taxon>
        <taxon>Negativicutes</taxon>
        <taxon>Selenomonadales</taxon>
        <taxon>Sporomusaceae</taxon>
        <taxon>Sporomusa</taxon>
    </lineage>
</organism>
<dbReference type="InterPro" id="IPR013760">
    <property type="entry name" value="Topo_IIA-like_dom_sf"/>
</dbReference>
<dbReference type="InterPro" id="IPR013757">
    <property type="entry name" value="Topo_IIA_A_a_sf"/>
</dbReference>
<dbReference type="Gene3D" id="3.90.199.10">
    <property type="entry name" value="Topoisomerase II, domain 5"/>
    <property type="match status" value="1"/>
</dbReference>
<dbReference type="SUPFAM" id="SSF101904">
    <property type="entry name" value="GyrA/ParC C-terminal domain-like"/>
    <property type="match status" value="1"/>
</dbReference>
<dbReference type="Gene3D" id="3.30.1360.40">
    <property type="match status" value="1"/>
</dbReference>
<evidence type="ECO:0000313" key="13">
    <source>
        <dbReference type="Proteomes" id="UP000320776"/>
    </source>
</evidence>
<evidence type="ECO:0000259" key="11">
    <source>
        <dbReference type="PROSITE" id="PS52040"/>
    </source>
</evidence>
<keyword evidence="13" id="KW-1185">Reference proteome</keyword>
<dbReference type="InterPro" id="IPR002205">
    <property type="entry name" value="Topo_IIA_dom_A"/>
</dbReference>
<comment type="similarity">
    <text evidence="2 9">Belongs to the type II topoisomerase GyrA/ParC subunit family.</text>
</comment>
<keyword evidence="3 9" id="KW-0963">Cytoplasm</keyword>
<evidence type="ECO:0000256" key="8">
    <source>
        <dbReference type="ARBA" id="ARBA00023235"/>
    </source>
</evidence>
<comment type="subcellular location">
    <subcellularLocation>
        <location evidence="9">Cytoplasm</location>
    </subcellularLocation>
</comment>
<comment type="miscellaneous">
    <text evidence="9">Few gyrases are as efficient as E.coli at forming negative supercoils. Not all organisms have 2 type II topoisomerases; in organisms with a single type II topoisomerase this enzyme also has to decatenate newly replicated chromosomes.</text>
</comment>
<keyword evidence="4 9" id="KW-0547">Nucleotide-binding</keyword>
<name>A0A517E0I5_9FIRM</name>
<dbReference type="GO" id="GO:0005737">
    <property type="term" value="C:cytoplasm"/>
    <property type="evidence" value="ECO:0007669"/>
    <property type="project" value="UniProtKB-SubCell"/>
</dbReference>
<dbReference type="GO" id="GO:0006261">
    <property type="term" value="P:DNA-templated DNA replication"/>
    <property type="evidence" value="ECO:0007669"/>
    <property type="project" value="UniProtKB-UniRule"/>
</dbReference>
<dbReference type="NCBIfam" id="NF004043">
    <property type="entry name" value="PRK05560.1"/>
    <property type="match status" value="1"/>
</dbReference>
<evidence type="ECO:0000256" key="9">
    <source>
        <dbReference type="HAMAP-Rule" id="MF_01897"/>
    </source>
</evidence>
<dbReference type="Proteomes" id="UP000320776">
    <property type="component" value="Chromosome"/>
</dbReference>
<dbReference type="SMART" id="SM00434">
    <property type="entry name" value="TOP4c"/>
    <property type="match status" value="1"/>
</dbReference>
<comment type="catalytic activity">
    <reaction evidence="1 9 10">
        <text>ATP-dependent breakage, passage and rejoining of double-stranded DNA.</text>
        <dbReference type="EC" id="5.6.2.2"/>
    </reaction>
</comment>
<dbReference type="FunFam" id="3.90.199.10:FF:000001">
    <property type="entry name" value="DNA gyrase subunit A"/>
    <property type="match status" value="1"/>
</dbReference>
<accession>A0A517E0I5</accession>
<dbReference type="InterPro" id="IPR013758">
    <property type="entry name" value="Topo_IIA_A/C_ab"/>
</dbReference>
<dbReference type="CDD" id="cd00187">
    <property type="entry name" value="TOP4c"/>
    <property type="match status" value="1"/>
</dbReference>
<dbReference type="GO" id="GO:0034335">
    <property type="term" value="F:DNA negative supercoiling activity"/>
    <property type="evidence" value="ECO:0007669"/>
    <property type="project" value="UniProtKB-ARBA"/>
</dbReference>
<evidence type="ECO:0000256" key="1">
    <source>
        <dbReference type="ARBA" id="ARBA00000185"/>
    </source>
</evidence>
<evidence type="ECO:0000256" key="6">
    <source>
        <dbReference type="ARBA" id="ARBA00023029"/>
    </source>
</evidence>
<dbReference type="PANTHER" id="PTHR43493:SF5">
    <property type="entry name" value="DNA GYRASE SUBUNIT A, CHLOROPLASTIC_MITOCHONDRIAL"/>
    <property type="match status" value="1"/>
</dbReference>
<dbReference type="HAMAP" id="MF_01897">
    <property type="entry name" value="GyrA"/>
    <property type="match status" value="1"/>
</dbReference>
<dbReference type="GO" id="GO:0009330">
    <property type="term" value="C:DNA topoisomerase type II (double strand cut, ATP-hydrolyzing) complex"/>
    <property type="evidence" value="ECO:0007669"/>
    <property type="project" value="TreeGrafter"/>
</dbReference>
<reference evidence="12 13" key="1">
    <citation type="submission" date="2019-02" db="EMBL/GenBank/DDBJ databases">
        <title>Closed genome of Sporomusa termitida DSM 4440.</title>
        <authorList>
            <person name="Poehlein A."/>
            <person name="Daniel R."/>
        </authorList>
    </citation>
    <scope>NUCLEOTIDE SEQUENCE [LARGE SCALE GENOMIC DNA]</scope>
    <source>
        <strain evidence="12 13">DSM 4440</strain>
    </source>
</reference>
<keyword evidence="6 9" id="KW-0799">Topoisomerase</keyword>
<evidence type="ECO:0000256" key="7">
    <source>
        <dbReference type="ARBA" id="ARBA00023125"/>
    </source>
</evidence>
<keyword evidence="8 9" id="KW-0413">Isomerase</keyword>
<gene>
    <name evidence="9 12" type="primary">gyrA</name>
    <name evidence="12" type="ORF">SPTER_45870</name>
</gene>
<dbReference type="FunFam" id="2.120.10.90:FF:000004">
    <property type="entry name" value="DNA gyrase subunit A"/>
    <property type="match status" value="1"/>
</dbReference>
<keyword evidence="5 9" id="KW-0067">ATP-binding</keyword>
<dbReference type="GO" id="GO:0006265">
    <property type="term" value="P:DNA topological change"/>
    <property type="evidence" value="ECO:0007669"/>
    <property type="project" value="UniProtKB-UniRule"/>
</dbReference>
<keyword evidence="7 9" id="KW-0238">DNA-binding</keyword>
<dbReference type="GO" id="GO:0005694">
    <property type="term" value="C:chromosome"/>
    <property type="evidence" value="ECO:0007669"/>
    <property type="project" value="InterPro"/>
</dbReference>
<dbReference type="InterPro" id="IPR006691">
    <property type="entry name" value="GyrA/parC_rep"/>
</dbReference>
<dbReference type="Gene3D" id="1.10.268.10">
    <property type="entry name" value="Topoisomerase, domain 3"/>
    <property type="match status" value="1"/>
</dbReference>
<dbReference type="SUPFAM" id="SSF56719">
    <property type="entry name" value="Type II DNA topoisomerase"/>
    <property type="match status" value="1"/>
</dbReference>
<dbReference type="Pfam" id="PF00521">
    <property type="entry name" value="DNA_topoisoIV"/>
    <property type="match status" value="1"/>
</dbReference>
<comment type="function">
    <text evidence="9">A type II topoisomerase that negatively supercoils closed circular double-stranded (ds) DNA in an ATP-dependent manner to modulate DNA topology and maintain chromosomes in an underwound state. Negative supercoiling favors strand separation, and DNA replication, transcription, recombination and repair, all of which involve strand separation. Also able to catalyze the interconversion of other topological isomers of dsDNA rings, including catenanes and knotted rings. Type II topoisomerases break and join 2 DNA strands simultaneously in an ATP-dependent manner.</text>
</comment>
<evidence type="ECO:0000256" key="5">
    <source>
        <dbReference type="ARBA" id="ARBA00022840"/>
    </source>
</evidence>
<dbReference type="GO" id="GO:0003677">
    <property type="term" value="F:DNA binding"/>
    <property type="evidence" value="ECO:0007669"/>
    <property type="project" value="UniProtKB-UniRule"/>
</dbReference>
<feature type="domain" description="Topo IIA-type catalytic" evidence="11">
    <location>
        <begin position="40"/>
        <end position="504"/>
    </location>
</feature>
<evidence type="ECO:0000256" key="2">
    <source>
        <dbReference type="ARBA" id="ARBA00008263"/>
    </source>
</evidence>
<dbReference type="InterPro" id="IPR050220">
    <property type="entry name" value="Type_II_DNA_Topoisomerases"/>
</dbReference>
<dbReference type="GO" id="GO:0005524">
    <property type="term" value="F:ATP binding"/>
    <property type="evidence" value="ECO:0007669"/>
    <property type="project" value="UniProtKB-UniRule"/>
</dbReference>
<dbReference type="PROSITE" id="PS52040">
    <property type="entry name" value="TOPO_IIA"/>
    <property type="match status" value="1"/>
</dbReference>
<evidence type="ECO:0000256" key="3">
    <source>
        <dbReference type="ARBA" id="ARBA00022490"/>
    </source>
</evidence>
<dbReference type="FunFam" id="3.30.1360.40:FF:000002">
    <property type="entry name" value="DNA gyrase subunit A"/>
    <property type="match status" value="1"/>
</dbReference>
<dbReference type="EC" id="5.6.2.2" evidence="9"/>
<evidence type="ECO:0000313" key="12">
    <source>
        <dbReference type="EMBL" id="QDR83115.1"/>
    </source>
</evidence>
<dbReference type="NCBIfam" id="NF004044">
    <property type="entry name" value="PRK05561.1"/>
    <property type="match status" value="1"/>
</dbReference>
<feature type="short sequence motif" description="GyrA-box" evidence="9">
    <location>
        <begin position="531"/>
        <end position="537"/>
    </location>
</feature>
<sequence>MEDGLGLDLGLGKVLPINIEDEMKNSYIDYAMSVIVMRALPDVRDGLKPVHRRILYAMHEAGMAANKPYKKSARIVGEVLGKYHPHGDSSVYDAIVRMAQNFSTRYMQVDGHGNFGSVDGDSAAAMRYTEVRMSRIAEEMLADIEKDTVDFVPNYDESLKEPSVLPAKVPNLLINGSSGIAVGMATNIPPHNLGEVVDGLIMMIDNPAVTINEVMMAIKGPDFPTGALILGREGIRQAYTTGRGSVKIRAQARIENMSSGKQRILVTELPYQVNKARMIENIAGLVRDKTIEGITDLRDESDRKGMRVVIELRRDANADVVLNQLYKHTQMQDTFGVNMLALVNGRPKVLNLLEVLHHYIEHQKIVIVRRTTFELAKARARAHILEGLKIALDHLDAVIRTIRQSQTPEIAKNALIDAFDLSEKQSQAILDMRLQRLTGLEREKIENEYKDIMETIEWLEAVLADEGKVMNIIKEELLDVKKRFADERRTVITSDVSKMEMEDLIAEEDIVITLTHQGYIKRLPVDTYRSQRRGGKGVTGMGTKEEDFVEHLFVATTHHNLLFFTSRGRMYRLKGYELPEAGRTAKGTAIVNLLQVEKDEKITAVIPLKEFSAKRYLFMATQKGIVKKSELMEFDTARKGGLIAISLDEDDNLIGVKLTNGEHDIIMGTRDGKAIVFRESDVRVMGRTAHGVRGINLDGSDQVIGMEVVKKDGEVLTVTSEGYGKRTQINEYRITGRGGKGVINIKPNSTEKIGYVIGIKVVKPGQELMLITSDGIIIRMEIDTISVTSRSTQGVKVMRTDKDDQVVALAVVEKKANND</sequence>
<dbReference type="NCBIfam" id="TIGR01063">
    <property type="entry name" value="gyrA"/>
    <property type="match status" value="1"/>
</dbReference>
<dbReference type="Pfam" id="PF03989">
    <property type="entry name" value="DNA_gyraseA_C"/>
    <property type="match status" value="6"/>
</dbReference>
<dbReference type="FunFam" id="1.10.268.10:FF:000001">
    <property type="entry name" value="DNA gyrase subunit A"/>
    <property type="match status" value="1"/>
</dbReference>
<comment type="subunit">
    <text evidence="9">Heterotetramer, composed of two GyrA and two GyrB chains. In the heterotetramer, GyrA contains the active site tyrosine that forms a transient covalent intermediate with DNA, while GyrB binds cofactors and catalyzes ATP hydrolysis.</text>
</comment>
<dbReference type="InterPro" id="IPR035516">
    <property type="entry name" value="Gyrase/topoIV_suA_C"/>
</dbReference>
<proteinExistence type="inferred from homology"/>